<evidence type="ECO:0000313" key="2">
    <source>
        <dbReference type="Proteomes" id="UP000295096"/>
    </source>
</evidence>
<dbReference type="GO" id="GO:0016740">
    <property type="term" value="F:transferase activity"/>
    <property type="evidence" value="ECO:0007669"/>
    <property type="project" value="UniProtKB-KW"/>
</dbReference>
<dbReference type="RefSeq" id="WP_133287305.1">
    <property type="nucleotide sequence ID" value="NZ_SMSJ01000003.1"/>
</dbReference>
<accession>A0A4V3AB18</accession>
<evidence type="ECO:0000313" key="1">
    <source>
        <dbReference type="EMBL" id="TDH64025.1"/>
    </source>
</evidence>
<comment type="caution">
    <text evidence="1">The sequence shown here is derived from an EMBL/GenBank/DDBJ whole genome shotgun (WGS) entry which is preliminary data.</text>
</comment>
<reference evidence="1 2" key="1">
    <citation type="journal article" date="2016" name="J. Microbiol.">
        <title>Dankookia rubra gen. nov., sp. nov., an alphaproteobacterium isolated from sediment of a shallow stream.</title>
        <authorList>
            <person name="Kim W.H."/>
            <person name="Kim D.H."/>
            <person name="Kang K."/>
            <person name="Ahn T.Y."/>
        </authorList>
    </citation>
    <scope>NUCLEOTIDE SEQUENCE [LARGE SCALE GENOMIC DNA]</scope>
    <source>
        <strain evidence="1 2">JCM30602</strain>
    </source>
</reference>
<organism evidence="1 2">
    <name type="scientific">Dankookia rubra</name>
    <dbReference type="NCBI Taxonomy" id="1442381"/>
    <lineage>
        <taxon>Bacteria</taxon>
        <taxon>Pseudomonadati</taxon>
        <taxon>Pseudomonadota</taxon>
        <taxon>Alphaproteobacteria</taxon>
        <taxon>Acetobacterales</taxon>
        <taxon>Roseomonadaceae</taxon>
        <taxon>Dankookia</taxon>
    </lineage>
</organism>
<keyword evidence="1" id="KW-0808">Transferase</keyword>
<protein>
    <submittedName>
        <fullName evidence="1">Glycosyltransferase</fullName>
    </submittedName>
</protein>
<proteinExistence type="predicted"/>
<dbReference type="Pfam" id="PF13692">
    <property type="entry name" value="Glyco_trans_1_4"/>
    <property type="match status" value="1"/>
</dbReference>
<dbReference type="EMBL" id="SMSJ01000003">
    <property type="protein sequence ID" value="TDH64025.1"/>
    <property type="molecule type" value="Genomic_DNA"/>
</dbReference>
<dbReference type="Gene3D" id="3.40.50.2000">
    <property type="entry name" value="Glycogen Phosphorylase B"/>
    <property type="match status" value="1"/>
</dbReference>
<keyword evidence="2" id="KW-1185">Reference proteome</keyword>
<dbReference type="Proteomes" id="UP000295096">
    <property type="component" value="Unassembled WGS sequence"/>
</dbReference>
<dbReference type="AlphaFoldDB" id="A0A4V3AB18"/>
<sequence length="317" mass="34518">MAGFWHALHVLPPVPTGPMGFPGLWALDDWCDASVVEQVADLQRRWRYDAVLVNYVLMSRVLEAVPDACRIIDTHDLFGDRHLVALAAGIDPSWFFTSVAEEGRGLGRADLVLAIQQEEADTLRQRSPTPVATVGHLPPLDFLEAVPAQRPRAAFGYLGSANPWNLASVRMLDAALAAEPGLPWLLAGRILQRRDLSLASAPVLLPQVPDPGVFYRSVDCVLNPMVPATGLKIKTVEALAHGMPVLGTRHAFSGLPAEHPGHRAADVAEMVELMRAWRDSAAFRTELARASRLMALRYAAELATQHDALAARLHALV</sequence>
<dbReference type="SUPFAM" id="SSF53756">
    <property type="entry name" value="UDP-Glycosyltransferase/glycogen phosphorylase"/>
    <property type="match status" value="1"/>
</dbReference>
<dbReference type="OrthoDB" id="7815474at2"/>
<gene>
    <name evidence="1" type="ORF">E2C06_04185</name>
</gene>
<name>A0A4V3AB18_9PROT</name>